<sequence>MNVLITSDDFYQLALDYIKKAKSMNVIYVEAFFDPQAHTSRGIGFDVVMEGLLKAKEEASKVYGIQLHWIMCILRDFTPESALETVKLSLPYKDQIIALGLDSDEHNNPPGKFQEAFKLARSYGYKLTSHCDVDQQDSHKNIAYVATELGGEKPPLKPFELNNPELYLHSSSKTGADRIDHGLNTADTPELLELVKSCGLGLTLCPMGYQKHMGPHNVFPKVNKIVDYGIPITLNSDDPAYMAYYKSEILSGTLKGCNFNIEDLYNFEKNAIKMAWTDDIDFKKKFIQELDDVLLKYKD</sequence>
<organism evidence="5 6">
    <name type="scientific">[Candida] arabinofermentans NRRL YB-2248</name>
    <dbReference type="NCBI Taxonomy" id="983967"/>
    <lineage>
        <taxon>Eukaryota</taxon>
        <taxon>Fungi</taxon>
        <taxon>Dikarya</taxon>
        <taxon>Ascomycota</taxon>
        <taxon>Saccharomycotina</taxon>
        <taxon>Pichiomycetes</taxon>
        <taxon>Pichiales</taxon>
        <taxon>Pichiaceae</taxon>
        <taxon>Ogataea</taxon>
        <taxon>Ogataea/Candida clade</taxon>
    </lineage>
</organism>
<accession>A0A1E4T6H7</accession>
<protein>
    <recommendedName>
        <fullName evidence="4">Adenosine deaminase domain-containing protein</fullName>
    </recommendedName>
</protein>
<evidence type="ECO:0000259" key="4">
    <source>
        <dbReference type="Pfam" id="PF00962"/>
    </source>
</evidence>
<keyword evidence="6" id="KW-1185">Reference proteome</keyword>
<dbReference type="GO" id="GO:0043103">
    <property type="term" value="P:hypoxanthine salvage"/>
    <property type="evidence" value="ECO:0007669"/>
    <property type="project" value="TreeGrafter"/>
</dbReference>
<dbReference type="PANTHER" id="PTHR43114">
    <property type="entry name" value="ADENINE DEAMINASE"/>
    <property type="match status" value="1"/>
</dbReference>
<dbReference type="GO" id="GO:0005829">
    <property type="term" value="C:cytosol"/>
    <property type="evidence" value="ECO:0007669"/>
    <property type="project" value="TreeGrafter"/>
</dbReference>
<dbReference type="AlphaFoldDB" id="A0A1E4T6H7"/>
<keyword evidence="3" id="KW-0378">Hydrolase</keyword>
<dbReference type="EMBL" id="KV453848">
    <property type="protein sequence ID" value="ODV87332.1"/>
    <property type="molecule type" value="Genomic_DNA"/>
</dbReference>
<dbReference type="PANTHER" id="PTHR43114:SF7">
    <property type="entry name" value="ADENOSINE DEAMINASE DOMAIN-CONTAINING PROTEIN"/>
    <property type="match status" value="1"/>
</dbReference>
<reference evidence="6" key="1">
    <citation type="submission" date="2016-04" db="EMBL/GenBank/DDBJ databases">
        <title>Comparative genomics of biotechnologically important yeasts.</title>
        <authorList>
            <consortium name="DOE Joint Genome Institute"/>
            <person name="Riley R."/>
            <person name="Haridas S."/>
            <person name="Wolfe K.H."/>
            <person name="Lopes M.R."/>
            <person name="Hittinger C.T."/>
            <person name="Goker M."/>
            <person name="Salamov A."/>
            <person name="Wisecaver J."/>
            <person name="Long T.M."/>
            <person name="Aerts A.L."/>
            <person name="Barry K."/>
            <person name="Choi C."/>
            <person name="Clum A."/>
            <person name="Coughlan A.Y."/>
            <person name="Deshpande S."/>
            <person name="Douglass A.P."/>
            <person name="Hanson S.J."/>
            <person name="Klenk H.-P."/>
            <person name="Labutti K."/>
            <person name="Lapidus A."/>
            <person name="Lindquist E."/>
            <person name="Lipzen A."/>
            <person name="Meier-Kolthoff J.P."/>
            <person name="Ohm R.A."/>
            <person name="Otillar R.P."/>
            <person name="Pangilinan J."/>
            <person name="Peng Y."/>
            <person name="Rokas A."/>
            <person name="Rosa C.A."/>
            <person name="Scheuner C."/>
            <person name="Sibirny A.A."/>
            <person name="Slot J.C."/>
            <person name="Stielow J.B."/>
            <person name="Sun H."/>
            <person name="Kurtzman C.P."/>
            <person name="Blackwell M."/>
            <person name="Grigoriev I.V."/>
            <person name="Jeffries T.W."/>
        </authorList>
    </citation>
    <scope>NUCLEOTIDE SEQUENCE [LARGE SCALE GENOMIC DNA]</scope>
    <source>
        <strain evidence="6">NRRL YB-2248</strain>
    </source>
</reference>
<comment type="cofactor">
    <cofactor evidence="1">
        <name>Zn(2+)</name>
        <dbReference type="ChEBI" id="CHEBI:29105"/>
    </cofactor>
</comment>
<evidence type="ECO:0000313" key="6">
    <source>
        <dbReference type="Proteomes" id="UP000094801"/>
    </source>
</evidence>
<keyword evidence="2" id="KW-0479">Metal-binding</keyword>
<dbReference type="STRING" id="983967.A0A1E4T6H7"/>
<dbReference type="Pfam" id="PF00962">
    <property type="entry name" value="A_deaminase"/>
    <property type="match status" value="2"/>
</dbReference>
<dbReference type="InterPro" id="IPR006330">
    <property type="entry name" value="Ado/ade_deaminase"/>
</dbReference>
<evidence type="ECO:0000256" key="1">
    <source>
        <dbReference type="ARBA" id="ARBA00001947"/>
    </source>
</evidence>
<gene>
    <name evidence="5" type="ORF">CANARDRAFT_194201</name>
</gene>
<feature type="domain" description="Adenosine deaminase" evidence="4">
    <location>
        <begin position="173"/>
        <end position="292"/>
    </location>
</feature>
<dbReference type="InterPro" id="IPR032466">
    <property type="entry name" value="Metal_Hydrolase"/>
</dbReference>
<dbReference type="InterPro" id="IPR001365">
    <property type="entry name" value="A_deaminase_dom"/>
</dbReference>
<evidence type="ECO:0000313" key="5">
    <source>
        <dbReference type="EMBL" id="ODV87332.1"/>
    </source>
</evidence>
<dbReference type="GO" id="GO:0006146">
    <property type="term" value="P:adenine catabolic process"/>
    <property type="evidence" value="ECO:0007669"/>
    <property type="project" value="TreeGrafter"/>
</dbReference>
<evidence type="ECO:0000256" key="3">
    <source>
        <dbReference type="ARBA" id="ARBA00022801"/>
    </source>
</evidence>
<dbReference type="Gene3D" id="3.20.20.140">
    <property type="entry name" value="Metal-dependent hydrolases"/>
    <property type="match status" value="1"/>
</dbReference>
<dbReference type="GO" id="GO:0046872">
    <property type="term" value="F:metal ion binding"/>
    <property type="evidence" value="ECO:0007669"/>
    <property type="project" value="UniProtKB-KW"/>
</dbReference>
<name>A0A1E4T6H7_9ASCO</name>
<dbReference type="SUPFAM" id="SSF51556">
    <property type="entry name" value="Metallo-dependent hydrolases"/>
    <property type="match status" value="1"/>
</dbReference>
<dbReference type="Proteomes" id="UP000094801">
    <property type="component" value="Unassembled WGS sequence"/>
</dbReference>
<dbReference type="GO" id="GO:0000034">
    <property type="term" value="F:adenine deaminase activity"/>
    <property type="evidence" value="ECO:0007669"/>
    <property type="project" value="TreeGrafter"/>
</dbReference>
<proteinExistence type="predicted"/>
<evidence type="ECO:0000256" key="2">
    <source>
        <dbReference type="ARBA" id="ARBA00022723"/>
    </source>
</evidence>
<feature type="domain" description="Adenosine deaminase" evidence="4">
    <location>
        <begin position="2"/>
        <end position="131"/>
    </location>
</feature>
<dbReference type="OrthoDB" id="272271at2759"/>